<keyword evidence="3" id="KW-1185">Reference proteome</keyword>
<dbReference type="PANTHER" id="PTHR13774:SF32">
    <property type="entry name" value="ANTISENSE-ENHANCING SEQUENCE 1"/>
    <property type="match status" value="1"/>
</dbReference>
<dbReference type="AlphaFoldDB" id="A0A6A6BTV0"/>
<dbReference type="PIRSF" id="PIRSF016184">
    <property type="entry name" value="PhzC_PhzF"/>
    <property type="match status" value="1"/>
</dbReference>
<dbReference type="SUPFAM" id="SSF54506">
    <property type="entry name" value="Diaminopimelate epimerase-like"/>
    <property type="match status" value="1"/>
</dbReference>
<accession>A0A6A6BTV0</accession>
<name>A0A6A6BTV0_9PEZI</name>
<reference evidence="2" key="1">
    <citation type="journal article" date="2020" name="Stud. Mycol.">
        <title>101 Dothideomycetes genomes: a test case for predicting lifestyles and emergence of pathogens.</title>
        <authorList>
            <person name="Haridas S."/>
            <person name="Albert R."/>
            <person name="Binder M."/>
            <person name="Bloem J."/>
            <person name="Labutti K."/>
            <person name="Salamov A."/>
            <person name="Andreopoulos B."/>
            <person name="Baker S."/>
            <person name="Barry K."/>
            <person name="Bills G."/>
            <person name="Bluhm B."/>
            <person name="Cannon C."/>
            <person name="Castanera R."/>
            <person name="Culley D."/>
            <person name="Daum C."/>
            <person name="Ezra D."/>
            <person name="Gonzalez J."/>
            <person name="Henrissat B."/>
            <person name="Kuo A."/>
            <person name="Liang C."/>
            <person name="Lipzen A."/>
            <person name="Lutzoni F."/>
            <person name="Magnuson J."/>
            <person name="Mondo S."/>
            <person name="Nolan M."/>
            <person name="Ohm R."/>
            <person name="Pangilinan J."/>
            <person name="Park H.-J."/>
            <person name="Ramirez L."/>
            <person name="Alfaro M."/>
            <person name="Sun H."/>
            <person name="Tritt A."/>
            <person name="Yoshinaga Y."/>
            <person name="Zwiers L.-H."/>
            <person name="Turgeon B."/>
            <person name="Goodwin S."/>
            <person name="Spatafora J."/>
            <person name="Crous P."/>
            <person name="Grigoriev I."/>
        </authorList>
    </citation>
    <scope>NUCLEOTIDE SEQUENCE</scope>
    <source>
        <strain evidence="2">CBS 121167</strain>
    </source>
</reference>
<dbReference type="Gene3D" id="3.10.310.10">
    <property type="entry name" value="Diaminopimelate Epimerase, Chain A, domain 1"/>
    <property type="match status" value="2"/>
</dbReference>
<dbReference type="NCBIfam" id="TIGR00654">
    <property type="entry name" value="PhzF_family"/>
    <property type="match status" value="1"/>
</dbReference>
<proteinExistence type="predicted"/>
<dbReference type="RefSeq" id="XP_033403128.1">
    <property type="nucleotide sequence ID" value="XM_033542803.1"/>
</dbReference>
<evidence type="ECO:0008006" key="4">
    <source>
        <dbReference type="Google" id="ProtNLM"/>
    </source>
</evidence>
<organism evidence="2 3">
    <name type="scientific">Aplosporella prunicola CBS 121167</name>
    <dbReference type="NCBI Taxonomy" id="1176127"/>
    <lineage>
        <taxon>Eukaryota</taxon>
        <taxon>Fungi</taxon>
        <taxon>Dikarya</taxon>
        <taxon>Ascomycota</taxon>
        <taxon>Pezizomycotina</taxon>
        <taxon>Dothideomycetes</taxon>
        <taxon>Dothideomycetes incertae sedis</taxon>
        <taxon>Botryosphaeriales</taxon>
        <taxon>Aplosporellaceae</taxon>
        <taxon>Aplosporella</taxon>
    </lineage>
</organism>
<protein>
    <recommendedName>
        <fullName evidence="4">Phenazine biosynthesis protein</fullName>
    </recommendedName>
</protein>
<dbReference type="GO" id="GO:0016853">
    <property type="term" value="F:isomerase activity"/>
    <property type="evidence" value="ECO:0007669"/>
    <property type="project" value="TreeGrafter"/>
</dbReference>
<feature type="active site" evidence="1">
    <location>
        <position position="54"/>
    </location>
</feature>
<evidence type="ECO:0000256" key="1">
    <source>
        <dbReference type="PIRSR" id="PIRSR016184-1"/>
    </source>
</evidence>
<dbReference type="Proteomes" id="UP000799438">
    <property type="component" value="Unassembled WGS sequence"/>
</dbReference>
<evidence type="ECO:0000313" key="2">
    <source>
        <dbReference type="EMBL" id="KAF2147420.1"/>
    </source>
</evidence>
<dbReference type="OrthoDB" id="412383at2759"/>
<evidence type="ECO:0000313" key="3">
    <source>
        <dbReference type="Proteomes" id="UP000799438"/>
    </source>
</evidence>
<dbReference type="GeneID" id="54300300"/>
<dbReference type="PANTHER" id="PTHR13774">
    <property type="entry name" value="PHENAZINE BIOSYNTHESIS PROTEIN"/>
    <property type="match status" value="1"/>
</dbReference>
<dbReference type="EMBL" id="ML995474">
    <property type="protein sequence ID" value="KAF2147420.1"/>
    <property type="molecule type" value="Genomic_DNA"/>
</dbReference>
<dbReference type="InterPro" id="IPR003719">
    <property type="entry name" value="Phenazine_PhzF-like"/>
</dbReference>
<gene>
    <name evidence="2" type="ORF">K452DRAFT_304261</name>
</gene>
<dbReference type="Pfam" id="PF02567">
    <property type="entry name" value="PhzC-PhzF"/>
    <property type="match status" value="1"/>
</dbReference>
<dbReference type="GO" id="GO:0005737">
    <property type="term" value="C:cytoplasm"/>
    <property type="evidence" value="ECO:0007669"/>
    <property type="project" value="TreeGrafter"/>
</dbReference>
<sequence length="312" mass="33645">MAETSNLTLRYATLDVFTRTSFAGNPLAVVSVPPALQLSQDQKQIIAREFNYSETVFLHERLERAENACWPIDIFLTTAEVPFAGHPTIGTACHVLSQLEARDDVVKGAFITKAGRIELEYSRSEQLAKASIPHDVHAHQNALSQARLLEMQPTLAPYASQLPAASPVVSIVRGMTFALVQLDSIEALGSATTGSFRVDVTLDKDWDQSFVALYFFVCLPDSADGTRNLRTRMVEGSLEDPATGSAASGLASYLSLQEDVPGQTLKYAITQGVELGRKSDIGVEITLGQDEGIETVLLSGSAVQVMEGSVAL</sequence>